<protein>
    <recommendedName>
        <fullName evidence="3">DUF4440 domain-containing protein</fullName>
    </recommendedName>
</protein>
<dbReference type="EMBL" id="JELX01001865">
    <property type="protein sequence ID" value="KYF57398.1"/>
    <property type="molecule type" value="Genomic_DNA"/>
</dbReference>
<proteinExistence type="predicted"/>
<evidence type="ECO:0000313" key="1">
    <source>
        <dbReference type="EMBL" id="KYF57398.1"/>
    </source>
</evidence>
<sequence length="134" mass="15218">MTVDLEQTIEQVKAFAEQWNKLYAEERFEEMKELATEDVGIANAPESKSGTGLIYGRQAYYDGIVGAYRGASGKEKNLLVMQYEGWEYVSLGDPLSFYTIGKYTLQPDTVGVNCWLLRRTSPTAPWQVYRVINT</sequence>
<dbReference type="Proteomes" id="UP000075604">
    <property type="component" value="Unassembled WGS sequence"/>
</dbReference>
<dbReference type="AlphaFoldDB" id="A0A150PPP0"/>
<evidence type="ECO:0008006" key="3">
    <source>
        <dbReference type="Google" id="ProtNLM"/>
    </source>
</evidence>
<gene>
    <name evidence="1" type="ORF">BE04_21800</name>
</gene>
<evidence type="ECO:0000313" key="2">
    <source>
        <dbReference type="Proteomes" id="UP000075604"/>
    </source>
</evidence>
<comment type="caution">
    <text evidence="1">The sequence shown here is derived from an EMBL/GenBank/DDBJ whole genome shotgun (WGS) entry which is preliminary data.</text>
</comment>
<accession>A0A150PPP0</accession>
<reference evidence="1 2" key="1">
    <citation type="submission" date="2014-02" db="EMBL/GenBank/DDBJ databases">
        <title>The small core and large imbalanced accessory genome model reveals a collaborative survival strategy of Sorangium cellulosum strains in nature.</title>
        <authorList>
            <person name="Han K."/>
            <person name="Peng R."/>
            <person name="Blom J."/>
            <person name="Li Y.-Z."/>
        </authorList>
    </citation>
    <scope>NUCLEOTIDE SEQUENCE [LARGE SCALE GENOMIC DNA]</scope>
    <source>
        <strain evidence="1 2">So0157-18</strain>
    </source>
</reference>
<name>A0A150PPP0_SORCE</name>
<organism evidence="1 2">
    <name type="scientific">Sorangium cellulosum</name>
    <name type="common">Polyangium cellulosum</name>
    <dbReference type="NCBI Taxonomy" id="56"/>
    <lineage>
        <taxon>Bacteria</taxon>
        <taxon>Pseudomonadati</taxon>
        <taxon>Myxococcota</taxon>
        <taxon>Polyangia</taxon>
        <taxon>Polyangiales</taxon>
        <taxon>Polyangiaceae</taxon>
        <taxon>Sorangium</taxon>
    </lineage>
</organism>